<feature type="transmembrane region" description="Helical" evidence="1">
    <location>
        <begin position="100"/>
        <end position="120"/>
    </location>
</feature>
<feature type="transmembrane region" description="Helical" evidence="1">
    <location>
        <begin position="147"/>
        <end position="163"/>
    </location>
</feature>
<dbReference type="OrthoDB" id="1649543at2"/>
<feature type="transmembrane region" description="Helical" evidence="1">
    <location>
        <begin position="299"/>
        <end position="316"/>
    </location>
</feature>
<feature type="transmembrane region" description="Helical" evidence="1">
    <location>
        <begin position="273"/>
        <end position="293"/>
    </location>
</feature>
<name>W4QV16_HALA3</name>
<keyword evidence="1" id="KW-0472">Membrane</keyword>
<dbReference type="Proteomes" id="UP000018896">
    <property type="component" value="Unassembled WGS sequence"/>
</dbReference>
<feature type="transmembrane region" description="Helical" evidence="1">
    <location>
        <begin position="202"/>
        <end position="223"/>
    </location>
</feature>
<feature type="transmembrane region" description="Helical" evidence="1">
    <location>
        <begin position="34"/>
        <end position="52"/>
    </location>
</feature>
<evidence type="ECO:0000256" key="1">
    <source>
        <dbReference type="SAM" id="Phobius"/>
    </source>
</evidence>
<dbReference type="EMBL" id="BAUV01000025">
    <property type="protein sequence ID" value="GAE35921.1"/>
    <property type="molecule type" value="Genomic_DNA"/>
</dbReference>
<dbReference type="STRING" id="1236973.JCM9157_3061"/>
<feature type="transmembrane region" description="Helical" evidence="1">
    <location>
        <begin position="6"/>
        <end position="22"/>
    </location>
</feature>
<organism evidence="2 3">
    <name type="scientific">Halalkalibacter akibai (strain ATCC 43226 / DSM 21942 / CIP 109018 / JCM 9157 / 1139)</name>
    <name type="common">Bacillus akibai</name>
    <dbReference type="NCBI Taxonomy" id="1236973"/>
    <lineage>
        <taxon>Bacteria</taxon>
        <taxon>Bacillati</taxon>
        <taxon>Bacillota</taxon>
        <taxon>Bacilli</taxon>
        <taxon>Bacillales</taxon>
        <taxon>Bacillaceae</taxon>
        <taxon>Halalkalibacter</taxon>
    </lineage>
</organism>
<feature type="transmembrane region" description="Helical" evidence="1">
    <location>
        <begin position="126"/>
        <end position="142"/>
    </location>
</feature>
<dbReference type="eggNOG" id="ENOG5033A5I">
    <property type="taxonomic scope" value="Bacteria"/>
</dbReference>
<keyword evidence="3" id="KW-1185">Reference proteome</keyword>
<accession>W4QV16</accession>
<dbReference type="AlphaFoldDB" id="W4QV16"/>
<feature type="transmembrane region" description="Helical" evidence="1">
    <location>
        <begin position="243"/>
        <end position="261"/>
    </location>
</feature>
<feature type="transmembrane region" description="Helical" evidence="1">
    <location>
        <begin position="169"/>
        <end position="190"/>
    </location>
</feature>
<dbReference type="Pfam" id="PF14897">
    <property type="entry name" value="EpsG"/>
    <property type="match status" value="1"/>
</dbReference>
<evidence type="ECO:0000313" key="3">
    <source>
        <dbReference type="Proteomes" id="UP000018896"/>
    </source>
</evidence>
<sequence>MTVFYLNLSLVYAFSLFARYIGKPTELNPAEFKPNKLYTFLAFATLVLVSGLRNNVGDTYYYMHSYRDFDFNWNNIDFGGDFGFYILQMLLQQISKDPQILLLTVALITNILIGMTLYHYSRMLEISLYVYITIGYFLVSMNGMRQYLAASIIFAATTFLINGDWKKYFAVVLIAATMHQTALILIPIYFIVRMPAWSKVTYLLLVFSIFVVIGFNEFMNLLFTAIEDSKYSGYQNFDEGGANILRVLVAAAPVVIAYLGREKLRKIFPKSDVIVNMSILSVVFMIISTQNWIFARFSIYFGLYQLILIGWIVKLFSKRDQKLIYYGIIICYFIYFFYEHVIALNMLYRSNYLIL</sequence>
<gene>
    <name evidence="2" type="ORF">JCM9157_3061</name>
</gene>
<comment type="caution">
    <text evidence="2">The sequence shown here is derived from an EMBL/GenBank/DDBJ whole genome shotgun (WGS) entry which is preliminary data.</text>
</comment>
<dbReference type="InterPro" id="IPR049458">
    <property type="entry name" value="EpsG-like"/>
</dbReference>
<dbReference type="RefSeq" id="WP_035665562.1">
    <property type="nucleotide sequence ID" value="NZ_BAUV01000025.1"/>
</dbReference>
<keyword evidence="1" id="KW-0812">Transmembrane</keyword>
<protein>
    <submittedName>
        <fullName evidence="2">Capsular polysaccharide biosynthesis protein</fullName>
    </submittedName>
</protein>
<proteinExistence type="predicted"/>
<evidence type="ECO:0000313" key="2">
    <source>
        <dbReference type="EMBL" id="GAE35921.1"/>
    </source>
</evidence>
<feature type="transmembrane region" description="Helical" evidence="1">
    <location>
        <begin position="323"/>
        <end position="348"/>
    </location>
</feature>
<reference evidence="2 3" key="1">
    <citation type="journal article" date="2014" name="Genome Announc.">
        <title>Draft Genome Sequences of Three Alkaliphilic Bacillus Strains, Bacillus wakoensis JCM 9140T, Bacillus akibai JCM 9157T, and Bacillus hemicellulosilyticus JCM 9152T.</title>
        <authorList>
            <person name="Yuki M."/>
            <person name="Oshima K."/>
            <person name="Suda W."/>
            <person name="Oshida Y."/>
            <person name="Kitamura K."/>
            <person name="Iida T."/>
            <person name="Hattori M."/>
            <person name="Ohkuma M."/>
        </authorList>
    </citation>
    <scope>NUCLEOTIDE SEQUENCE [LARGE SCALE GENOMIC DNA]</scope>
    <source>
        <strain evidence="2 3">JCM 9157</strain>
    </source>
</reference>
<keyword evidence="1" id="KW-1133">Transmembrane helix</keyword>